<dbReference type="EMBL" id="OZ023704">
    <property type="protein sequence ID" value="CAK9872836.1"/>
    <property type="molecule type" value="Genomic_DNA"/>
</dbReference>
<accession>A0ABP1BD94</accession>
<protein>
    <submittedName>
        <fullName evidence="3">Uncharacterized protein</fullName>
    </submittedName>
</protein>
<gene>
    <name evidence="3" type="ORF">CSSPJE1EN2_LOCUS15406</name>
</gene>
<dbReference type="Gene3D" id="1.10.8.60">
    <property type="match status" value="1"/>
</dbReference>
<evidence type="ECO:0000256" key="2">
    <source>
        <dbReference type="ARBA" id="ARBA00022840"/>
    </source>
</evidence>
<dbReference type="Gene3D" id="3.40.50.300">
    <property type="entry name" value="P-loop containing nucleotide triphosphate hydrolases"/>
    <property type="match status" value="1"/>
</dbReference>
<name>A0ABP1BD94_9BRYO</name>
<keyword evidence="1" id="KW-0547">Nucleotide-binding</keyword>
<evidence type="ECO:0000313" key="3">
    <source>
        <dbReference type="EMBL" id="CAK9872836.1"/>
    </source>
</evidence>
<organism evidence="3 4">
    <name type="scientific">Sphagnum jensenii</name>
    <dbReference type="NCBI Taxonomy" id="128206"/>
    <lineage>
        <taxon>Eukaryota</taxon>
        <taxon>Viridiplantae</taxon>
        <taxon>Streptophyta</taxon>
        <taxon>Embryophyta</taxon>
        <taxon>Bryophyta</taxon>
        <taxon>Sphagnophytina</taxon>
        <taxon>Sphagnopsida</taxon>
        <taxon>Sphagnales</taxon>
        <taxon>Sphagnaceae</taxon>
        <taxon>Sphagnum</taxon>
    </lineage>
</organism>
<reference evidence="3" key="1">
    <citation type="submission" date="2024-03" db="EMBL/GenBank/DDBJ databases">
        <authorList>
            <consortium name="ELIXIR-Norway"/>
            <consortium name="Elixir Norway"/>
        </authorList>
    </citation>
    <scope>NUCLEOTIDE SEQUENCE</scope>
</reference>
<keyword evidence="2" id="KW-0067">ATP-binding</keyword>
<sequence>MSLAVRLSRSMLEKGLIRFVSCSRLDMLDPALLQPGQLDRKVEFGLPDLESRTQIFKIHTRTMNFQLPVKGTCTPFESLINQ</sequence>
<evidence type="ECO:0000313" key="4">
    <source>
        <dbReference type="Proteomes" id="UP001497522"/>
    </source>
</evidence>
<dbReference type="PANTHER" id="PTHR23073">
    <property type="entry name" value="26S PROTEASOME REGULATORY SUBUNIT"/>
    <property type="match status" value="1"/>
</dbReference>
<proteinExistence type="predicted"/>
<dbReference type="InterPro" id="IPR027417">
    <property type="entry name" value="P-loop_NTPase"/>
</dbReference>
<dbReference type="InterPro" id="IPR050221">
    <property type="entry name" value="26S_Proteasome_ATPase"/>
</dbReference>
<keyword evidence="4" id="KW-1185">Reference proteome</keyword>
<dbReference type="SUPFAM" id="SSF52540">
    <property type="entry name" value="P-loop containing nucleoside triphosphate hydrolases"/>
    <property type="match status" value="1"/>
</dbReference>
<dbReference type="Proteomes" id="UP001497522">
    <property type="component" value="Chromosome 3"/>
</dbReference>
<evidence type="ECO:0000256" key="1">
    <source>
        <dbReference type="ARBA" id="ARBA00022741"/>
    </source>
</evidence>